<gene>
    <name evidence="1" type="ORF">HPHPP13B_0948</name>
</gene>
<name>A0ABC9QR50_HELPX</name>
<reference evidence="1 2" key="1">
    <citation type="submission" date="2012-05" db="EMBL/GenBank/DDBJ databases">
        <title>Genome sequence of Helicobacter pylori Hp P-13b.</title>
        <authorList>
            <person name="Blanchard T.G."/>
            <person name="Czinn S.J."/>
            <person name="McCracken C."/>
            <person name="Abolude K."/>
            <person name="Maroo A."/>
            <person name="Santana-Cruz I."/>
            <person name="Tallon L.J."/>
            <person name="Ficke F.W.F."/>
        </authorList>
    </citation>
    <scope>NUCLEOTIDE SEQUENCE [LARGE SCALE GENOMIC DNA]</scope>
    <source>
        <strain evidence="1 2">Hp P-13b</strain>
    </source>
</reference>
<protein>
    <submittedName>
        <fullName evidence="1">Uncharacterized protein</fullName>
    </submittedName>
</protein>
<organism evidence="1 2">
    <name type="scientific">Helicobacter pylori Hp P-13b</name>
    <dbReference type="NCBI Taxonomy" id="992107"/>
    <lineage>
        <taxon>Bacteria</taxon>
        <taxon>Pseudomonadati</taxon>
        <taxon>Campylobacterota</taxon>
        <taxon>Epsilonproteobacteria</taxon>
        <taxon>Campylobacterales</taxon>
        <taxon>Helicobacteraceae</taxon>
        <taxon>Helicobacter</taxon>
    </lineage>
</organism>
<dbReference type="EMBL" id="AKQI01000006">
    <property type="protein sequence ID" value="EJC31385.1"/>
    <property type="molecule type" value="Genomic_DNA"/>
</dbReference>
<accession>A0ABC9QR50</accession>
<evidence type="ECO:0000313" key="2">
    <source>
        <dbReference type="Proteomes" id="UP000003392"/>
    </source>
</evidence>
<comment type="caution">
    <text evidence="1">The sequence shown here is derived from an EMBL/GenBank/DDBJ whole genome shotgun (WGS) entry which is preliminary data.</text>
</comment>
<proteinExistence type="predicted"/>
<dbReference type="Proteomes" id="UP000003392">
    <property type="component" value="Unassembled WGS sequence"/>
</dbReference>
<evidence type="ECO:0000313" key="1">
    <source>
        <dbReference type="EMBL" id="EJC31385.1"/>
    </source>
</evidence>
<dbReference type="AlphaFoldDB" id="A0ABC9QR50"/>
<sequence length="45" mass="5164">MKHPLEKLKDPVENLLLWIGRFLRTTKIIFSSFGNGFNSCAKISL</sequence>